<comment type="caution">
    <text evidence="1">The sequence shown here is derived from an EMBL/GenBank/DDBJ whole genome shotgun (WGS) entry which is preliminary data.</text>
</comment>
<proteinExistence type="predicted"/>
<protein>
    <submittedName>
        <fullName evidence="1">Uncharacterized protein</fullName>
    </submittedName>
</protein>
<accession>A0A538UCH3</accession>
<name>A0A538UCH3_UNCEI</name>
<reference evidence="1 2" key="1">
    <citation type="journal article" date="2019" name="Nat. Microbiol.">
        <title>Mediterranean grassland soil C-N compound turnover is dependent on rainfall and depth, and is mediated by genomically divergent microorganisms.</title>
        <authorList>
            <person name="Diamond S."/>
            <person name="Andeer P.F."/>
            <person name="Li Z."/>
            <person name="Crits-Christoph A."/>
            <person name="Burstein D."/>
            <person name="Anantharaman K."/>
            <person name="Lane K.R."/>
            <person name="Thomas B.C."/>
            <person name="Pan C."/>
            <person name="Northen T.R."/>
            <person name="Banfield J.F."/>
        </authorList>
    </citation>
    <scope>NUCLEOTIDE SEQUENCE [LARGE SCALE GENOMIC DNA]</scope>
    <source>
        <strain evidence="1">WS_11</strain>
    </source>
</reference>
<dbReference type="EMBL" id="VBPB01000058">
    <property type="protein sequence ID" value="TMQ73584.1"/>
    <property type="molecule type" value="Genomic_DNA"/>
</dbReference>
<organism evidence="1 2">
    <name type="scientific">Eiseniibacteriota bacterium</name>
    <dbReference type="NCBI Taxonomy" id="2212470"/>
    <lineage>
        <taxon>Bacteria</taxon>
        <taxon>Candidatus Eiseniibacteriota</taxon>
    </lineage>
</organism>
<gene>
    <name evidence="1" type="ORF">E6K81_03995</name>
</gene>
<evidence type="ECO:0000313" key="2">
    <source>
        <dbReference type="Proteomes" id="UP000319771"/>
    </source>
</evidence>
<evidence type="ECO:0000313" key="1">
    <source>
        <dbReference type="EMBL" id="TMQ73584.1"/>
    </source>
</evidence>
<dbReference type="AlphaFoldDB" id="A0A538UCH3"/>
<dbReference type="Proteomes" id="UP000319771">
    <property type="component" value="Unassembled WGS sequence"/>
</dbReference>
<sequence>MAADASKLDLLAELGYGSAHEALLAFITGLYVASPSCTTVAKRGVQELCLHIAEAARRRTGRR</sequence>